<proteinExistence type="predicted"/>
<evidence type="ECO:0008006" key="3">
    <source>
        <dbReference type="Google" id="ProtNLM"/>
    </source>
</evidence>
<evidence type="ECO:0000313" key="1">
    <source>
        <dbReference type="EMBL" id="MDV0442642.1"/>
    </source>
</evidence>
<reference evidence="1" key="1">
    <citation type="submission" date="2023-06" db="EMBL/GenBank/DDBJ databases">
        <title>Genome sequence of Methancorpusculaceae sp. Ag1.</title>
        <authorList>
            <person name="Protasov E."/>
            <person name="Platt K."/>
            <person name="Poehlein A."/>
            <person name="Daniel R."/>
            <person name="Brune A."/>
        </authorList>
    </citation>
    <scope>NUCLEOTIDE SEQUENCE</scope>
    <source>
        <strain evidence="1">Ag1</strain>
    </source>
</reference>
<evidence type="ECO:0000313" key="2">
    <source>
        <dbReference type="Proteomes" id="UP001273136"/>
    </source>
</evidence>
<sequence>MVEIQLSFTPEMEAAILSRRKTCTTRLEQKGEAGDTFRLKDGRVCFISCVANFKFWQIVSILYGAEGFDEPGDFTDFWNNLPGYPNHEECWGRTFPVHFFTLREER</sequence>
<dbReference type="AlphaFoldDB" id="A0AAE4MCQ2"/>
<gene>
    <name evidence="1" type="ORF">McpAg1_19060</name>
</gene>
<organism evidence="1 2">
    <name type="scientific">Methanorbis furvi</name>
    <dbReference type="NCBI Taxonomy" id="3028299"/>
    <lineage>
        <taxon>Archaea</taxon>
        <taxon>Methanobacteriati</taxon>
        <taxon>Methanobacteriota</taxon>
        <taxon>Stenosarchaea group</taxon>
        <taxon>Methanomicrobia</taxon>
        <taxon>Methanomicrobiales</taxon>
        <taxon>Methanocorpusculaceae</taxon>
        <taxon>Methanorbis</taxon>
    </lineage>
</organism>
<accession>A0AAE4MCQ2</accession>
<keyword evidence="2" id="KW-1185">Reference proteome</keyword>
<dbReference type="EMBL" id="JAWDKA010000018">
    <property type="protein sequence ID" value="MDV0442642.1"/>
    <property type="molecule type" value="Genomic_DNA"/>
</dbReference>
<dbReference type="RefSeq" id="WP_338095065.1">
    <property type="nucleotide sequence ID" value="NZ_JAWDKA010000018.1"/>
</dbReference>
<protein>
    <recommendedName>
        <fullName evidence="3">ASCH domain-containing protein</fullName>
    </recommendedName>
</protein>
<dbReference type="Proteomes" id="UP001273136">
    <property type="component" value="Unassembled WGS sequence"/>
</dbReference>
<comment type="caution">
    <text evidence="1">The sequence shown here is derived from an EMBL/GenBank/DDBJ whole genome shotgun (WGS) entry which is preliminary data.</text>
</comment>
<name>A0AAE4MCQ2_9EURY</name>